<organism evidence="2 3">
    <name type="scientific">Nitzschia inconspicua</name>
    <dbReference type="NCBI Taxonomy" id="303405"/>
    <lineage>
        <taxon>Eukaryota</taxon>
        <taxon>Sar</taxon>
        <taxon>Stramenopiles</taxon>
        <taxon>Ochrophyta</taxon>
        <taxon>Bacillariophyta</taxon>
        <taxon>Bacillariophyceae</taxon>
        <taxon>Bacillariophycidae</taxon>
        <taxon>Bacillariales</taxon>
        <taxon>Bacillariaceae</taxon>
        <taxon>Nitzschia</taxon>
    </lineage>
</organism>
<feature type="compositionally biased region" description="Basic residues" evidence="1">
    <location>
        <begin position="60"/>
        <end position="69"/>
    </location>
</feature>
<protein>
    <submittedName>
        <fullName evidence="2">Uncharacterized protein</fullName>
    </submittedName>
</protein>
<dbReference type="AlphaFoldDB" id="A0A9K3KEM6"/>
<comment type="caution">
    <text evidence="2">The sequence shown here is derived from an EMBL/GenBank/DDBJ whole genome shotgun (WGS) entry which is preliminary data.</text>
</comment>
<evidence type="ECO:0000256" key="1">
    <source>
        <dbReference type="SAM" id="MobiDB-lite"/>
    </source>
</evidence>
<dbReference type="EMBL" id="JAGRRH010000026">
    <property type="protein sequence ID" value="KAG7341628.1"/>
    <property type="molecule type" value="Genomic_DNA"/>
</dbReference>
<feature type="region of interest" description="Disordered" evidence="1">
    <location>
        <begin position="1"/>
        <end position="127"/>
    </location>
</feature>
<sequence>MGCLRDQTHSSSSATAPSSFHSGFFLYTTPRKVSFEDGPSSGDDSDLSESNTPSPDTLTRKRSLLKRPKSTMSLVDLAKQCEASDQEDKTRNGSSVDEDEEMGEPEAKRICSPRACPVPSPRTTLPTLHTSSKSSYFCSDGDMTSSAHGETSGPSQWGQFVDMLIPQEEHNFFSSSDSFSQHLCYHELEYNQLVCSCRSRRSSPYNSSYNKNSSTPTRRAMLQTKPPSTLHLQESTFTNPTVTKFRLVPRKILPSTSGQDLLIGALADLNF</sequence>
<accession>A0A9K3KEM6</accession>
<feature type="compositionally biased region" description="Low complexity" evidence="1">
    <location>
        <begin position="9"/>
        <end position="22"/>
    </location>
</feature>
<reference evidence="2" key="1">
    <citation type="journal article" date="2021" name="Sci. Rep.">
        <title>Diploid genomic architecture of Nitzschia inconspicua, an elite biomass production diatom.</title>
        <authorList>
            <person name="Oliver A."/>
            <person name="Podell S."/>
            <person name="Pinowska A."/>
            <person name="Traller J.C."/>
            <person name="Smith S.R."/>
            <person name="McClure R."/>
            <person name="Beliaev A."/>
            <person name="Bohutskyi P."/>
            <person name="Hill E.A."/>
            <person name="Rabines A."/>
            <person name="Zheng H."/>
            <person name="Allen L.Z."/>
            <person name="Kuo A."/>
            <person name="Grigoriev I.V."/>
            <person name="Allen A.E."/>
            <person name="Hazlebeck D."/>
            <person name="Allen E.E."/>
        </authorList>
    </citation>
    <scope>NUCLEOTIDE SEQUENCE</scope>
    <source>
        <strain evidence="2">Hildebrandi</strain>
    </source>
</reference>
<proteinExistence type="predicted"/>
<evidence type="ECO:0000313" key="3">
    <source>
        <dbReference type="Proteomes" id="UP000693970"/>
    </source>
</evidence>
<dbReference type="Proteomes" id="UP000693970">
    <property type="component" value="Unassembled WGS sequence"/>
</dbReference>
<evidence type="ECO:0000313" key="2">
    <source>
        <dbReference type="EMBL" id="KAG7341628.1"/>
    </source>
</evidence>
<gene>
    <name evidence="2" type="ORF">IV203_023581</name>
</gene>
<keyword evidence="3" id="KW-1185">Reference proteome</keyword>
<reference evidence="2" key="2">
    <citation type="submission" date="2021-04" db="EMBL/GenBank/DDBJ databases">
        <authorList>
            <person name="Podell S."/>
        </authorList>
    </citation>
    <scope>NUCLEOTIDE SEQUENCE</scope>
    <source>
        <strain evidence="2">Hildebrandi</strain>
    </source>
</reference>
<name>A0A9K3KEM6_9STRA</name>